<keyword evidence="1" id="KW-0175">Coiled coil</keyword>
<feature type="compositionally biased region" description="Acidic residues" evidence="2">
    <location>
        <begin position="138"/>
        <end position="155"/>
    </location>
</feature>
<organism evidence="3 4">
    <name type="scientific">Thalassiosira oceanica</name>
    <name type="common">Marine diatom</name>
    <dbReference type="NCBI Taxonomy" id="159749"/>
    <lineage>
        <taxon>Eukaryota</taxon>
        <taxon>Sar</taxon>
        <taxon>Stramenopiles</taxon>
        <taxon>Ochrophyta</taxon>
        <taxon>Bacillariophyta</taxon>
        <taxon>Coscinodiscophyceae</taxon>
        <taxon>Thalassiosirophycidae</taxon>
        <taxon>Thalassiosirales</taxon>
        <taxon>Thalassiosiraceae</taxon>
        <taxon>Thalassiosira</taxon>
    </lineage>
</organism>
<dbReference type="Proteomes" id="UP000266841">
    <property type="component" value="Unassembled WGS sequence"/>
</dbReference>
<gene>
    <name evidence="3" type="ORF">THAOC_34254</name>
</gene>
<feature type="coiled-coil region" evidence="1">
    <location>
        <begin position="265"/>
        <end position="292"/>
    </location>
</feature>
<evidence type="ECO:0000256" key="1">
    <source>
        <dbReference type="SAM" id="Coils"/>
    </source>
</evidence>
<name>K0R2U1_THAOC</name>
<sequence length="297" mass="31194">MSQTTSRVKRRSGRLSSANDPESLLGLVDAAVLLGDGAGPSGQPASGTSGESRGTCLAKVGLNGAVCGTPQHLCSVLSHRRKPKEPLPKGAILSVSGKANGEQRGLHRHSKEAMTTTESGRAAVEALLKERPAKQAAYEDESDEDSSSSESDNEYDSAGNWRGQYQNRGEEHRSFGLGDDLEDVNAGDDGADEGDDDDEGADGGDYGEDDGDDDDDDGGNGGGDGGNDDDVEADRLRLIEARLDDLESAVGPPELMAGPSIAETVFELDDAGAEAQRRLARLEEQIELLKGQLREAK</sequence>
<feature type="region of interest" description="Disordered" evidence="2">
    <location>
        <begin position="131"/>
        <end position="234"/>
    </location>
</feature>
<feature type="non-terminal residue" evidence="3">
    <location>
        <position position="297"/>
    </location>
</feature>
<evidence type="ECO:0000256" key="2">
    <source>
        <dbReference type="SAM" id="MobiDB-lite"/>
    </source>
</evidence>
<feature type="region of interest" description="Disordered" evidence="2">
    <location>
        <begin position="79"/>
        <end position="118"/>
    </location>
</feature>
<protein>
    <submittedName>
        <fullName evidence="3">Uncharacterized protein</fullName>
    </submittedName>
</protein>
<reference evidence="3 4" key="1">
    <citation type="journal article" date="2012" name="Genome Biol.">
        <title>Genome and low-iron response of an oceanic diatom adapted to chronic iron limitation.</title>
        <authorList>
            <person name="Lommer M."/>
            <person name="Specht M."/>
            <person name="Roy A.S."/>
            <person name="Kraemer L."/>
            <person name="Andreson R."/>
            <person name="Gutowska M.A."/>
            <person name="Wolf J."/>
            <person name="Bergner S.V."/>
            <person name="Schilhabel M.B."/>
            <person name="Klostermeier U.C."/>
            <person name="Beiko R.G."/>
            <person name="Rosenstiel P."/>
            <person name="Hippler M."/>
            <person name="Laroche J."/>
        </authorList>
    </citation>
    <scope>NUCLEOTIDE SEQUENCE [LARGE SCALE GENOMIC DNA]</scope>
    <source>
        <strain evidence="3 4">CCMP1005</strain>
    </source>
</reference>
<feature type="compositionally biased region" description="Polar residues" evidence="2">
    <location>
        <begin position="43"/>
        <end position="52"/>
    </location>
</feature>
<evidence type="ECO:0000313" key="4">
    <source>
        <dbReference type="Proteomes" id="UP000266841"/>
    </source>
</evidence>
<dbReference type="EMBL" id="AGNL01047395">
    <property type="protein sequence ID" value="EJK47053.1"/>
    <property type="molecule type" value="Genomic_DNA"/>
</dbReference>
<feature type="compositionally biased region" description="Acidic residues" evidence="2">
    <location>
        <begin position="179"/>
        <end position="218"/>
    </location>
</feature>
<dbReference type="AlphaFoldDB" id="K0R2U1"/>
<proteinExistence type="predicted"/>
<accession>K0R2U1</accession>
<evidence type="ECO:0000313" key="3">
    <source>
        <dbReference type="EMBL" id="EJK47053.1"/>
    </source>
</evidence>
<feature type="region of interest" description="Disordered" evidence="2">
    <location>
        <begin position="35"/>
        <end position="55"/>
    </location>
</feature>
<keyword evidence="4" id="KW-1185">Reference proteome</keyword>
<comment type="caution">
    <text evidence="3">The sequence shown here is derived from an EMBL/GenBank/DDBJ whole genome shotgun (WGS) entry which is preliminary data.</text>
</comment>
<feature type="region of interest" description="Disordered" evidence="2">
    <location>
        <begin position="1"/>
        <end position="21"/>
    </location>
</feature>